<protein>
    <submittedName>
        <fullName evidence="6">Di-/tricarboxylate transporter</fullName>
    </submittedName>
</protein>
<dbReference type="PANTHER" id="PTHR43652:SF2">
    <property type="entry name" value="BASIC AMINO ACID ANTIPORTER YFCC-RELATED"/>
    <property type="match status" value="1"/>
</dbReference>
<dbReference type="InterPro" id="IPR001898">
    <property type="entry name" value="SLC13A/DASS"/>
</dbReference>
<dbReference type="EMBL" id="CP011545">
    <property type="protein sequence ID" value="AKK09487.1"/>
    <property type="molecule type" value="Genomic_DNA"/>
</dbReference>
<feature type="transmembrane region" description="Helical" evidence="5">
    <location>
        <begin position="107"/>
        <end position="131"/>
    </location>
</feature>
<reference evidence="7" key="2">
    <citation type="submission" date="2015-05" db="EMBL/GenBank/DDBJ databases">
        <title>Complete genome sequence of Corynebacterium testudinoris DSM 44614, recovered from necrotic lesions in the mouth of a tortoise.</title>
        <authorList>
            <person name="Ruckert C."/>
            <person name="Albersmeier A."/>
            <person name="Winkler A."/>
            <person name="Tauch A."/>
        </authorList>
    </citation>
    <scope>NUCLEOTIDE SEQUENCE [LARGE SCALE GENOMIC DNA]</scope>
    <source>
        <strain evidence="7">DSM 44614</strain>
    </source>
</reference>
<dbReference type="Proteomes" id="UP000035540">
    <property type="component" value="Chromosome"/>
</dbReference>
<feature type="transmembrane region" description="Helical" evidence="5">
    <location>
        <begin position="53"/>
        <end position="71"/>
    </location>
</feature>
<evidence type="ECO:0000256" key="3">
    <source>
        <dbReference type="ARBA" id="ARBA00022989"/>
    </source>
</evidence>
<dbReference type="OrthoDB" id="9156049at2"/>
<feature type="transmembrane region" description="Helical" evidence="5">
    <location>
        <begin position="335"/>
        <end position="353"/>
    </location>
</feature>
<keyword evidence="4 5" id="KW-0472">Membrane</keyword>
<feature type="transmembrane region" description="Helical" evidence="5">
    <location>
        <begin position="373"/>
        <end position="390"/>
    </location>
</feature>
<dbReference type="AlphaFoldDB" id="A0A0G3HE93"/>
<dbReference type="STRING" id="136857.CTEST_10320"/>
<feature type="transmembrane region" description="Helical" evidence="5">
    <location>
        <begin position="397"/>
        <end position="421"/>
    </location>
</feature>
<dbReference type="RefSeq" id="WP_047253640.1">
    <property type="nucleotide sequence ID" value="NZ_CP011545.1"/>
</dbReference>
<feature type="transmembrane region" description="Helical" evidence="5">
    <location>
        <begin position="190"/>
        <end position="211"/>
    </location>
</feature>
<proteinExistence type="predicted"/>
<keyword evidence="3 5" id="KW-1133">Transmembrane helix</keyword>
<reference evidence="6 7" key="1">
    <citation type="journal article" date="2015" name="Genome Announc.">
        <title>Complete Genome Sequence of the Type Strain Corynebacterium testudinoris DSM 44614, Recovered from Necrotic Lesions in the Mouth of a Tortoise.</title>
        <authorList>
            <person name="Ruckert C."/>
            <person name="Kriete M."/>
            <person name="Jaenicke S."/>
            <person name="Winkler A."/>
            <person name="Tauch A."/>
        </authorList>
    </citation>
    <scope>NUCLEOTIDE SEQUENCE [LARGE SCALE GENOMIC DNA]</scope>
    <source>
        <strain evidence="6 7">DSM 44614</strain>
    </source>
</reference>
<evidence type="ECO:0000256" key="1">
    <source>
        <dbReference type="ARBA" id="ARBA00004141"/>
    </source>
</evidence>
<comment type="subcellular location">
    <subcellularLocation>
        <location evidence="1">Membrane</location>
        <topology evidence="1">Multi-pass membrane protein</topology>
    </subcellularLocation>
</comment>
<gene>
    <name evidence="6" type="ORF">CTEST_10320</name>
</gene>
<organism evidence="6 7">
    <name type="scientific">Corynebacterium testudinoris</name>
    <dbReference type="NCBI Taxonomy" id="136857"/>
    <lineage>
        <taxon>Bacteria</taxon>
        <taxon>Bacillati</taxon>
        <taxon>Actinomycetota</taxon>
        <taxon>Actinomycetes</taxon>
        <taxon>Mycobacteriales</taxon>
        <taxon>Corynebacteriaceae</taxon>
        <taxon>Corynebacterium</taxon>
    </lineage>
</organism>
<dbReference type="GO" id="GO:0022857">
    <property type="term" value="F:transmembrane transporter activity"/>
    <property type="evidence" value="ECO:0007669"/>
    <property type="project" value="InterPro"/>
</dbReference>
<keyword evidence="7" id="KW-1185">Reference proteome</keyword>
<feature type="transmembrane region" description="Helical" evidence="5">
    <location>
        <begin position="78"/>
        <end position="95"/>
    </location>
</feature>
<feature type="transmembrane region" description="Helical" evidence="5">
    <location>
        <begin position="25"/>
        <end position="47"/>
    </location>
</feature>
<feature type="transmembrane region" description="Helical" evidence="5">
    <location>
        <begin position="143"/>
        <end position="160"/>
    </location>
</feature>
<dbReference type="PANTHER" id="PTHR43652">
    <property type="entry name" value="BASIC AMINO ACID ANTIPORTER YFCC-RELATED"/>
    <property type="match status" value="1"/>
</dbReference>
<feature type="transmembrane region" description="Helical" evidence="5">
    <location>
        <begin position="466"/>
        <end position="487"/>
    </location>
</feature>
<dbReference type="PATRIC" id="fig|136857.5.peg.2050"/>
<evidence type="ECO:0000256" key="4">
    <source>
        <dbReference type="ARBA" id="ARBA00023136"/>
    </source>
</evidence>
<evidence type="ECO:0000313" key="6">
    <source>
        <dbReference type="EMBL" id="AKK09487.1"/>
    </source>
</evidence>
<accession>A0A0G3HE93</accession>
<sequence length="488" mass="50882">MSTYISTTPPPPLPRASRQWTRPAFTAPNVAKTITAALIVALAVVPLPDQVSADARTTLVVFAGAVWFWVFSHVSDTFVALGAASIIVVLGIIDVEDLFAPLGDDTVWLLIGAFIIASAVTSTGLAVRAAVWLSVGISSPRTLLHLLTLATVCTAFAVPATSGRAALILPLFLALSPVLPGWYRRVLAIALPGVVLLSAVASLIGAGAHLITDQILSGAGMAGFSFSRWLVLGLPFALVTSHLAAEITYLSMSSSAQRQSALDITREGLSTTVELRPRLTSAETRALSILGVSIALWFTEDIHGIPPAMVAVLGALLITSPYLGTEDLGATVKKVPWSLLLFMTATIAISQALSQSGAADLLASGLTGTTPGWVFVLLVIAVSTAAHLVIQSRSARSAVLVPIVIAIAPSLGVSAIAIAFISTAAAGFCHTLPASAKPLAIFRGEESRPHYDTADLMRISALLAPMHLAVTALFAFLIWPFLGLPLFL</sequence>
<dbReference type="Pfam" id="PF00939">
    <property type="entry name" value="Na_sulph_symp"/>
    <property type="match status" value="1"/>
</dbReference>
<feature type="transmembrane region" description="Helical" evidence="5">
    <location>
        <begin position="305"/>
        <end position="323"/>
    </location>
</feature>
<dbReference type="InterPro" id="IPR051679">
    <property type="entry name" value="DASS-Related_Transporters"/>
</dbReference>
<dbReference type="GO" id="GO:0005886">
    <property type="term" value="C:plasma membrane"/>
    <property type="evidence" value="ECO:0007669"/>
    <property type="project" value="TreeGrafter"/>
</dbReference>
<name>A0A0G3HE93_9CORY</name>
<dbReference type="KEGG" id="cted:CTEST_10320"/>
<evidence type="ECO:0000313" key="7">
    <source>
        <dbReference type="Proteomes" id="UP000035540"/>
    </source>
</evidence>
<evidence type="ECO:0000256" key="5">
    <source>
        <dbReference type="SAM" id="Phobius"/>
    </source>
</evidence>
<evidence type="ECO:0000256" key="2">
    <source>
        <dbReference type="ARBA" id="ARBA00022692"/>
    </source>
</evidence>
<keyword evidence="2 5" id="KW-0812">Transmembrane</keyword>
<feature type="transmembrane region" description="Helical" evidence="5">
    <location>
        <begin position="231"/>
        <end position="250"/>
    </location>
</feature>